<gene>
    <name evidence="2" type="ORF">G4H13_20500</name>
</gene>
<dbReference type="RefSeq" id="WP_164429276.1">
    <property type="nucleotide sequence ID" value="NZ_JAAIKT010000024.1"/>
</dbReference>
<evidence type="ECO:0000313" key="2">
    <source>
        <dbReference type="EMBL" id="NEW72713.1"/>
    </source>
</evidence>
<feature type="region of interest" description="Disordered" evidence="1">
    <location>
        <begin position="1"/>
        <end position="27"/>
    </location>
</feature>
<organism evidence="2 3">
    <name type="scientific">Streptomyces rhizosphaericus</name>
    <dbReference type="NCBI Taxonomy" id="114699"/>
    <lineage>
        <taxon>Bacteria</taxon>
        <taxon>Bacillati</taxon>
        <taxon>Actinomycetota</taxon>
        <taxon>Actinomycetes</taxon>
        <taxon>Kitasatosporales</taxon>
        <taxon>Streptomycetaceae</taxon>
        <taxon>Streptomyces</taxon>
        <taxon>Streptomyces violaceusniger group</taxon>
    </lineage>
</organism>
<dbReference type="EMBL" id="JAAIKT010000024">
    <property type="protein sequence ID" value="NEW72713.1"/>
    <property type="molecule type" value="Genomic_DNA"/>
</dbReference>
<comment type="caution">
    <text evidence="2">The sequence shown here is derived from an EMBL/GenBank/DDBJ whole genome shotgun (WGS) entry which is preliminary data.</text>
</comment>
<feature type="compositionally biased region" description="Low complexity" evidence="1">
    <location>
        <begin position="8"/>
        <end position="27"/>
    </location>
</feature>
<evidence type="ECO:0000313" key="3">
    <source>
        <dbReference type="Proteomes" id="UP000476310"/>
    </source>
</evidence>
<reference evidence="2" key="1">
    <citation type="submission" date="2020-02" db="EMBL/GenBank/DDBJ databases">
        <title>A new Streptomyces sp. for controlling soil-borne diseases.</title>
        <authorList>
            <person name="Li X."/>
            <person name="Tian Y."/>
            <person name="Gao K."/>
        </authorList>
    </citation>
    <scope>NUCLEOTIDE SEQUENCE [LARGE SCALE GENOMIC DNA]</scope>
    <source>
        <strain evidence="2">0250</strain>
    </source>
</reference>
<evidence type="ECO:0000256" key="1">
    <source>
        <dbReference type="SAM" id="MobiDB-lite"/>
    </source>
</evidence>
<proteinExistence type="predicted"/>
<accession>A0A6G4AH95</accession>
<name>A0A6G4AH95_9ACTN</name>
<sequence>MGLRRRTPSSSPNRPVRTCRSASARTTASARKLARIELQVTLSTVLRRMPVVW</sequence>
<dbReference type="Proteomes" id="UP000476310">
    <property type="component" value="Unassembled WGS sequence"/>
</dbReference>
<dbReference type="AlphaFoldDB" id="A0A6G4AH95"/>
<keyword evidence="3" id="KW-1185">Reference proteome</keyword>
<protein>
    <submittedName>
        <fullName evidence="2">Uncharacterized protein</fullName>
    </submittedName>
</protein>